<dbReference type="SUPFAM" id="SSF51556">
    <property type="entry name" value="Metallo-dependent hydrolases"/>
    <property type="match status" value="1"/>
</dbReference>
<dbReference type="InterPro" id="IPR032466">
    <property type="entry name" value="Metal_Hydrolase"/>
</dbReference>
<evidence type="ECO:0000256" key="1">
    <source>
        <dbReference type="ARBA" id="ARBA00006745"/>
    </source>
</evidence>
<protein>
    <submittedName>
        <fullName evidence="4">Amidohydrolase family protein</fullName>
    </submittedName>
</protein>
<dbReference type="RefSeq" id="WP_377043488.1">
    <property type="nucleotide sequence ID" value="NZ_JBHLUN010000005.1"/>
</dbReference>
<organism evidence="4 5">
    <name type="scientific">Roseomonas elaeocarpi</name>
    <dbReference type="NCBI Taxonomy" id="907779"/>
    <lineage>
        <taxon>Bacteria</taxon>
        <taxon>Pseudomonadati</taxon>
        <taxon>Pseudomonadota</taxon>
        <taxon>Alphaproteobacteria</taxon>
        <taxon>Acetobacterales</taxon>
        <taxon>Roseomonadaceae</taxon>
        <taxon>Roseomonas</taxon>
    </lineage>
</organism>
<dbReference type="Gene3D" id="2.30.40.10">
    <property type="entry name" value="Urease, subunit C, domain 1"/>
    <property type="match status" value="1"/>
</dbReference>
<reference evidence="4 5" key="1">
    <citation type="submission" date="2024-09" db="EMBL/GenBank/DDBJ databases">
        <authorList>
            <person name="Sun Q."/>
            <person name="Mori K."/>
        </authorList>
    </citation>
    <scope>NUCLEOTIDE SEQUENCE [LARGE SCALE GENOMIC DNA]</scope>
    <source>
        <strain evidence="4 5">TBRC 5777</strain>
    </source>
</reference>
<dbReference type="SUPFAM" id="SSF51338">
    <property type="entry name" value="Composite domain of metallo-dependent hydrolases"/>
    <property type="match status" value="2"/>
</dbReference>
<dbReference type="Pfam" id="PF01979">
    <property type="entry name" value="Amidohydro_1"/>
    <property type="match status" value="1"/>
</dbReference>
<dbReference type="PANTHER" id="PTHR43794:SF11">
    <property type="entry name" value="AMIDOHYDROLASE-RELATED DOMAIN-CONTAINING PROTEIN"/>
    <property type="match status" value="1"/>
</dbReference>
<evidence type="ECO:0000256" key="2">
    <source>
        <dbReference type="ARBA" id="ARBA00022801"/>
    </source>
</evidence>
<keyword evidence="2" id="KW-0378">Hydrolase</keyword>
<name>A0ABV6JPW5_9PROT</name>
<evidence type="ECO:0000259" key="3">
    <source>
        <dbReference type="Pfam" id="PF01979"/>
    </source>
</evidence>
<dbReference type="Gene3D" id="3.20.20.140">
    <property type="entry name" value="Metal-dependent hydrolases"/>
    <property type="match status" value="1"/>
</dbReference>
<comment type="similarity">
    <text evidence="1">Belongs to the metallo-dependent hydrolases superfamily. ATZ/TRZ family.</text>
</comment>
<keyword evidence="5" id="KW-1185">Reference proteome</keyword>
<dbReference type="InterPro" id="IPR006680">
    <property type="entry name" value="Amidohydro-rel"/>
</dbReference>
<comment type="caution">
    <text evidence="4">The sequence shown here is derived from an EMBL/GenBank/DDBJ whole genome shotgun (WGS) entry which is preliminary data.</text>
</comment>
<proteinExistence type="inferred from homology"/>
<evidence type="ECO:0000313" key="4">
    <source>
        <dbReference type="EMBL" id="MFC0407760.1"/>
    </source>
</evidence>
<accession>A0ABV6JPW5</accession>
<feature type="domain" description="Amidohydrolase-related" evidence="3">
    <location>
        <begin position="65"/>
        <end position="432"/>
    </location>
</feature>
<gene>
    <name evidence="4" type="ORF">ACFFGY_05830</name>
</gene>
<evidence type="ECO:0000313" key="5">
    <source>
        <dbReference type="Proteomes" id="UP001589865"/>
    </source>
</evidence>
<dbReference type="PANTHER" id="PTHR43794">
    <property type="entry name" value="AMINOHYDROLASE SSNA-RELATED"/>
    <property type="match status" value="1"/>
</dbReference>
<sequence>MTTERPAGTVDILVRGCDVVTMDDAGTVLRDGAVAVAGGRLAWIGPNAMAGEIRASTVIDGRGRIAMPGLIDGHVHTAQQLLRGKLSELSRKGPLRNPPWKNYYIPFEGLLEPEDVHLSGLVTYANMLLCGTTCFAEAGGPHPDEMARAAEEIGIRGYVALSTVDQNTAFAGRTVPGSMLMSTEQAFDRNLALVRRWKGDGRRVQAWMSMRQIIVCTPELISALSDAAKAEGVKIHTHLGEGTYEVDYALENFGRRPTEYLDSLGVLGSHLHCAHSVTLSAEEVDLYVEHKLSACHCAWGNYGIGVPRLQDMWRRGVPIGMGTDGAAGANTMDIFQVAHAARVGQAAQIGHPYHQRVPMSAEELLKIATRGGARSLGLGDEIGSLEVGKRADLILVQTTDPDQMGAEDPLFLASSCIVGRDVQDVIVDGALVVKDRRLLTVDLEEIRARLKQRRPEIMARFDAAVTS</sequence>
<dbReference type="InterPro" id="IPR050287">
    <property type="entry name" value="MTA/SAH_deaminase"/>
</dbReference>
<dbReference type="EMBL" id="JBHLUN010000005">
    <property type="protein sequence ID" value="MFC0407760.1"/>
    <property type="molecule type" value="Genomic_DNA"/>
</dbReference>
<dbReference type="Proteomes" id="UP001589865">
    <property type="component" value="Unassembled WGS sequence"/>
</dbReference>
<dbReference type="InterPro" id="IPR011059">
    <property type="entry name" value="Metal-dep_hydrolase_composite"/>
</dbReference>